<dbReference type="Gene3D" id="1.10.2080.10">
    <property type="entry name" value="Insect odorant-binding protein A10/Ejaculatory bulb-specific protein 3"/>
    <property type="match status" value="1"/>
</dbReference>
<dbReference type="InterPro" id="IPR036682">
    <property type="entry name" value="OS_D_A10/PebIII_sf"/>
</dbReference>
<dbReference type="InterPro" id="IPR005055">
    <property type="entry name" value="A10/PebIII"/>
</dbReference>
<proteinExistence type="evidence at transcript level"/>
<dbReference type="EMBL" id="KX290644">
    <property type="protein sequence ID" value="APC94215.1"/>
    <property type="molecule type" value="mRNA"/>
</dbReference>
<dbReference type="Pfam" id="PF03392">
    <property type="entry name" value="OS-D"/>
    <property type="match status" value="1"/>
</dbReference>
<organism evidence="2">
    <name type="scientific">Pyrrhalta maculicollis</name>
    <dbReference type="NCBI Taxonomy" id="226885"/>
    <lineage>
        <taxon>Eukaryota</taxon>
        <taxon>Metazoa</taxon>
        <taxon>Ecdysozoa</taxon>
        <taxon>Arthropoda</taxon>
        <taxon>Hexapoda</taxon>
        <taxon>Insecta</taxon>
        <taxon>Pterygota</taxon>
        <taxon>Neoptera</taxon>
        <taxon>Endopterygota</taxon>
        <taxon>Coleoptera</taxon>
        <taxon>Polyphaga</taxon>
        <taxon>Cucujiformia</taxon>
        <taxon>Chrysomeloidea</taxon>
        <taxon>Chrysomelidae</taxon>
        <taxon>Galerucinae</taxon>
        <taxon>Coelomerites</taxon>
        <taxon>Pyrrhalta</taxon>
    </lineage>
</organism>
<dbReference type="PANTHER" id="PTHR11257:SF12">
    <property type="entry name" value="EJACULATORY BULB-SPECIFIC PROTEIN 3-RELATED"/>
    <property type="match status" value="1"/>
</dbReference>
<reference evidence="2" key="1">
    <citation type="journal article" date="2016" name="Insect Biochem. Mol. Biol.">
        <title>Comparative transcriptome analysis of chemosensory genes in two sister leaf beetles provides insights into chemosensory speciation.</title>
        <authorList>
            <person name="Zhang B."/>
            <person name="Zhang W."/>
            <person name="Nie R.E."/>
            <person name="Li W.Z."/>
            <person name="Segraves K.A."/>
            <person name="Yang X.K."/>
            <person name="Xue H.J."/>
        </authorList>
    </citation>
    <scope>NUCLEOTIDE SEQUENCE</scope>
</reference>
<accession>A0A1J0KKF8</accession>
<feature type="signal peptide" evidence="1">
    <location>
        <begin position="1"/>
        <end position="18"/>
    </location>
</feature>
<dbReference type="AlphaFoldDB" id="A0A1J0KKF8"/>
<protein>
    <submittedName>
        <fullName evidence="2">Chemosensory protein 9</fullName>
    </submittedName>
</protein>
<dbReference type="PANTHER" id="PTHR11257">
    <property type="entry name" value="CHEMOSENSORY PROTEIN-RELATED"/>
    <property type="match status" value="1"/>
</dbReference>
<dbReference type="SUPFAM" id="SSF100910">
    <property type="entry name" value="Chemosensory protein Csp2"/>
    <property type="match status" value="1"/>
</dbReference>
<name>A0A1J0KKF8_9CUCU</name>
<feature type="chain" id="PRO_5012227237" evidence="1">
    <location>
        <begin position="19"/>
        <end position="127"/>
    </location>
</feature>
<evidence type="ECO:0000256" key="1">
    <source>
        <dbReference type="SAM" id="SignalP"/>
    </source>
</evidence>
<keyword evidence="1" id="KW-0732">Signal</keyword>
<evidence type="ECO:0000313" key="2">
    <source>
        <dbReference type="EMBL" id="APC94215.1"/>
    </source>
</evidence>
<sequence>MNKSVLFVFLLAIGYSAAAYSHRYDYIKVMDVLHNTRMLKRYIECVLDVPDTCTKDGDYLKEILPEAIKTNCAQCDAKQLDTALRVIGYLMKHHPDWWQKVDSKYGASGSQFLANNKVKIEEYTNTL</sequence>